<reference evidence="1 2" key="1">
    <citation type="submission" date="2018-06" db="EMBL/GenBank/DDBJ databases">
        <authorList>
            <consortium name="Pathogen Informatics"/>
            <person name="Doyle S."/>
        </authorList>
    </citation>
    <scope>NUCLEOTIDE SEQUENCE [LARGE SCALE GENOMIC DNA]</scope>
    <source>
        <strain evidence="1 2">NCTC8009</strain>
    </source>
</reference>
<protein>
    <submittedName>
        <fullName evidence="1">Uncharacterized protein</fullName>
    </submittedName>
</protein>
<name>A0A2X5LPI9_ECOLX</name>
<dbReference type="AlphaFoldDB" id="A0A2X5LPI9"/>
<sequence length="93" mass="10156">MKALILTSSGQESMIQLIYPDIHQNSIVTDNTHSLLLANMSCECCKPETTPVKTKLKNITSIFKLSKCQPTGTLPVINVNAPLLSVAQEVNDE</sequence>
<accession>A0A2X5LPI9</accession>
<organism evidence="1 2">
    <name type="scientific">Escherichia coli</name>
    <dbReference type="NCBI Taxonomy" id="562"/>
    <lineage>
        <taxon>Bacteria</taxon>
        <taxon>Pseudomonadati</taxon>
        <taxon>Pseudomonadota</taxon>
        <taxon>Gammaproteobacteria</taxon>
        <taxon>Enterobacterales</taxon>
        <taxon>Enterobacteriaceae</taxon>
        <taxon>Escherichia</taxon>
    </lineage>
</organism>
<dbReference type="EMBL" id="UARW01000010">
    <property type="protein sequence ID" value="SQD03243.1"/>
    <property type="molecule type" value="Genomic_DNA"/>
</dbReference>
<gene>
    <name evidence="1" type="ORF">NCTC8009_03726</name>
</gene>
<dbReference type="Proteomes" id="UP000250991">
    <property type="component" value="Unassembled WGS sequence"/>
</dbReference>
<proteinExistence type="predicted"/>
<evidence type="ECO:0000313" key="2">
    <source>
        <dbReference type="Proteomes" id="UP000250991"/>
    </source>
</evidence>
<evidence type="ECO:0000313" key="1">
    <source>
        <dbReference type="EMBL" id="SQD03243.1"/>
    </source>
</evidence>